<comment type="catalytic activity">
    <reaction evidence="21">
        <text>1D-myo-inositol 3-phosphate + H2O = myo-inositol + phosphate</text>
        <dbReference type="Rhea" id="RHEA:30739"/>
        <dbReference type="ChEBI" id="CHEBI:15377"/>
        <dbReference type="ChEBI" id="CHEBI:17268"/>
        <dbReference type="ChEBI" id="CHEBI:43474"/>
        <dbReference type="ChEBI" id="CHEBI:58401"/>
        <dbReference type="EC" id="3.1.3.25"/>
    </reaction>
    <physiologicalReaction direction="left-to-right" evidence="21">
        <dbReference type="Rhea" id="RHEA:30740"/>
    </physiologicalReaction>
</comment>
<dbReference type="EC" id="3.1.3.25" evidence="26"/>
<gene>
    <name evidence="27" type="primary">IMPA1</name>
</gene>
<evidence type="ECO:0000256" key="16">
    <source>
        <dbReference type="ARBA" id="ARBA00049894"/>
    </source>
</evidence>
<comment type="subcellular location">
    <subcellularLocation>
        <location evidence="2">Cytoplasm</location>
    </subcellularLocation>
</comment>
<proteinExistence type="inferred from homology"/>
<feature type="binding site" evidence="25">
    <location>
        <position position="87"/>
    </location>
    <ligand>
        <name>Mg(2+)</name>
        <dbReference type="ChEBI" id="CHEBI:18420"/>
        <label>1</label>
        <note>catalytic</note>
    </ligand>
</feature>
<evidence type="ECO:0000256" key="17">
    <source>
        <dbReference type="ARBA" id="ARBA00049895"/>
    </source>
</evidence>
<evidence type="ECO:0000256" key="19">
    <source>
        <dbReference type="ARBA" id="ARBA00049900"/>
    </source>
</evidence>
<keyword evidence="10 25" id="KW-0460">Magnesium</keyword>
<dbReference type="SUPFAM" id="SSF56655">
    <property type="entry name" value="Carbohydrate phosphatase"/>
    <property type="match status" value="1"/>
</dbReference>
<dbReference type="GO" id="GO:0046854">
    <property type="term" value="P:phosphatidylinositol phosphate biosynthetic process"/>
    <property type="evidence" value="ECO:0007669"/>
    <property type="project" value="InterPro"/>
</dbReference>
<keyword evidence="7" id="KW-0452">Lithium</keyword>
<dbReference type="PANTHER" id="PTHR20854:SF26">
    <property type="entry name" value="INOSITOL MONOPHOSPHATASE 1"/>
    <property type="match status" value="1"/>
</dbReference>
<dbReference type="GO" id="GO:0031403">
    <property type="term" value="F:lithium ion binding"/>
    <property type="evidence" value="ECO:0007669"/>
    <property type="project" value="Ensembl"/>
</dbReference>
<evidence type="ECO:0000256" key="6">
    <source>
        <dbReference type="ARBA" id="ARBA00022490"/>
    </source>
</evidence>
<evidence type="ECO:0000256" key="1">
    <source>
        <dbReference type="ARBA" id="ARBA00001946"/>
    </source>
</evidence>
<dbReference type="InterPro" id="IPR020552">
    <property type="entry name" value="Inositol_monoPase_Li-sen"/>
</dbReference>
<evidence type="ECO:0000256" key="5">
    <source>
        <dbReference type="ARBA" id="ARBA00011738"/>
    </source>
</evidence>
<evidence type="ECO:0000256" key="24">
    <source>
        <dbReference type="ARBA" id="ARBA00049927"/>
    </source>
</evidence>
<name>A0A8C0I1E3_BALMU</name>
<keyword evidence="6" id="KW-0963">Cytoplasm</keyword>
<evidence type="ECO:0000256" key="15">
    <source>
        <dbReference type="ARBA" id="ARBA00049888"/>
    </source>
</evidence>
<evidence type="ECO:0000256" key="25">
    <source>
        <dbReference type="PIRSR" id="PIRSR600760-2"/>
    </source>
</evidence>
<evidence type="ECO:0000256" key="18">
    <source>
        <dbReference type="ARBA" id="ARBA00049898"/>
    </source>
</evidence>
<dbReference type="FunFam" id="3.40.190.80:FF:000002">
    <property type="entry name" value="Inositol-1-monophosphatase"/>
    <property type="match status" value="1"/>
</dbReference>
<sequence length="272" mass="29711">MADPWQECMDYAVTLARQAGEMAREALKNEMDIMIKSSPVDLVTATDQKVEKMLISSIKEKYPSHSSSVLGKKSILTDSPTWIIDPIDGTTNFVHGFPFVAVSIGFVVNKKMEFGIVYSCMEDKMYTGRKGKGAFCNGQKLQVSRQEDVTKSLLVTELGSSRTPETVRIILSNMERLLCLPIHGIRGVGTAALNMCLVAAGVADAYYEMGIHCWDVAGAGIIVTEAGGVLLDVTGGPFDLMSRRIIASSNKTIGERIAKEIQIIPLQRDDED</sequence>
<dbReference type="InterPro" id="IPR000760">
    <property type="entry name" value="Inositol_monophosphatase-like"/>
</dbReference>
<evidence type="ECO:0000256" key="12">
    <source>
        <dbReference type="ARBA" id="ARBA00049866"/>
    </source>
</evidence>
<dbReference type="PRINTS" id="PR00378">
    <property type="entry name" value="LIIMPHPHTASE"/>
</dbReference>
<feature type="binding site" evidence="25">
    <location>
        <position position="88"/>
    </location>
    <ligand>
        <name>Mg(2+)</name>
        <dbReference type="ChEBI" id="CHEBI:18420"/>
        <label>1</label>
        <note>catalytic</note>
    </ligand>
</feature>
<dbReference type="InterPro" id="IPR020550">
    <property type="entry name" value="Inositol_monophosphatase_CS"/>
</dbReference>
<evidence type="ECO:0000256" key="7">
    <source>
        <dbReference type="ARBA" id="ARBA00022671"/>
    </source>
</evidence>
<keyword evidence="9 26" id="KW-0378">Hydrolase</keyword>
<comment type="catalytic activity">
    <reaction evidence="13">
        <text>beta-D-fructose 1-phosphate + H2O = D-fructose + phosphate</text>
        <dbReference type="Rhea" id="RHEA:35603"/>
        <dbReference type="ChEBI" id="CHEBI:15377"/>
        <dbReference type="ChEBI" id="CHEBI:37721"/>
        <dbReference type="ChEBI" id="CHEBI:43474"/>
        <dbReference type="ChEBI" id="CHEBI:138881"/>
    </reaction>
    <physiologicalReaction direction="left-to-right" evidence="13">
        <dbReference type="Rhea" id="RHEA:35604"/>
    </physiologicalReaction>
</comment>
<dbReference type="GO" id="GO:0008934">
    <property type="term" value="F:inositol monophosphate 1-phosphatase activity"/>
    <property type="evidence" value="ECO:0007669"/>
    <property type="project" value="Ensembl"/>
</dbReference>
<dbReference type="InterPro" id="IPR033942">
    <property type="entry name" value="IMPase"/>
</dbReference>
<comment type="catalytic activity">
    <reaction evidence="18">
        <text>adenosine 2'-phosphate + H2O = adenosine + phosphate</text>
        <dbReference type="Rhea" id="RHEA:37343"/>
        <dbReference type="ChEBI" id="CHEBI:15377"/>
        <dbReference type="ChEBI" id="CHEBI:16335"/>
        <dbReference type="ChEBI" id="CHEBI:43474"/>
        <dbReference type="ChEBI" id="CHEBI:77740"/>
    </reaction>
    <physiologicalReaction direction="left-to-right" evidence="18">
        <dbReference type="Rhea" id="RHEA:37344"/>
    </physiologicalReaction>
</comment>
<comment type="catalytic activity">
    <reaction evidence="20">
        <text>a myo-inositol phosphate + H2O = myo-inositol + phosphate</text>
        <dbReference type="Rhea" id="RHEA:24056"/>
        <dbReference type="ChEBI" id="CHEBI:15377"/>
        <dbReference type="ChEBI" id="CHEBI:17268"/>
        <dbReference type="ChEBI" id="CHEBI:43474"/>
        <dbReference type="ChEBI" id="CHEBI:84139"/>
        <dbReference type="EC" id="3.1.3.25"/>
    </reaction>
    <physiologicalReaction direction="left-to-right" evidence="20">
        <dbReference type="Rhea" id="RHEA:24057"/>
    </physiologicalReaction>
</comment>
<dbReference type="PROSITE" id="PS00629">
    <property type="entry name" value="IMP_1"/>
    <property type="match status" value="1"/>
</dbReference>
<evidence type="ECO:0000256" key="20">
    <source>
        <dbReference type="ARBA" id="ARBA00049907"/>
    </source>
</evidence>
<dbReference type="GO" id="GO:0030145">
    <property type="term" value="F:manganese ion binding"/>
    <property type="evidence" value="ECO:0007669"/>
    <property type="project" value="Ensembl"/>
</dbReference>
<dbReference type="GeneTree" id="ENSGT00940000154634"/>
<dbReference type="PROSITE" id="PS00630">
    <property type="entry name" value="IMP_2"/>
    <property type="match status" value="1"/>
</dbReference>
<comment type="catalytic activity">
    <reaction evidence="14">
        <text>1D-myo-inositol 1-phosphate + H2O = myo-inositol + phosphate</text>
        <dbReference type="Rhea" id="RHEA:27670"/>
        <dbReference type="ChEBI" id="CHEBI:15377"/>
        <dbReference type="ChEBI" id="CHEBI:17268"/>
        <dbReference type="ChEBI" id="CHEBI:43474"/>
        <dbReference type="ChEBI" id="CHEBI:58433"/>
        <dbReference type="EC" id="3.1.3.25"/>
    </reaction>
    <physiologicalReaction direction="left-to-right" evidence="14">
        <dbReference type="Rhea" id="RHEA:27671"/>
    </physiologicalReaction>
</comment>
<dbReference type="GO" id="GO:0007165">
    <property type="term" value="P:signal transduction"/>
    <property type="evidence" value="ECO:0007669"/>
    <property type="project" value="Ensembl"/>
</dbReference>
<comment type="subunit">
    <text evidence="5">Homodimer.</text>
</comment>
<evidence type="ECO:0000313" key="27">
    <source>
        <dbReference type="Ensembl" id="ENSBMSP00010017994.1"/>
    </source>
</evidence>
<evidence type="ECO:0000256" key="13">
    <source>
        <dbReference type="ARBA" id="ARBA00049868"/>
    </source>
</evidence>
<feature type="binding site" evidence="25">
    <location>
        <position position="85"/>
    </location>
    <ligand>
        <name>Mg(2+)</name>
        <dbReference type="ChEBI" id="CHEBI:18420"/>
        <label>1</label>
        <note>catalytic</note>
    </ligand>
</feature>
<comment type="catalytic activity">
    <reaction evidence="15">
        <text>D-glucose 6-phosphate + H2O = D-glucose + phosphate</text>
        <dbReference type="Rhea" id="RHEA:16689"/>
        <dbReference type="ChEBI" id="CHEBI:4167"/>
        <dbReference type="ChEBI" id="CHEBI:15377"/>
        <dbReference type="ChEBI" id="CHEBI:43474"/>
        <dbReference type="ChEBI" id="CHEBI:61548"/>
    </reaction>
    <physiologicalReaction direction="left-to-right" evidence="15">
        <dbReference type="Rhea" id="RHEA:16690"/>
    </physiologicalReaction>
</comment>
<evidence type="ECO:0000256" key="8">
    <source>
        <dbReference type="ARBA" id="ARBA00022723"/>
    </source>
</evidence>
<feature type="binding site" evidence="25">
    <location>
        <position position="215"/>
    </location>
    <ligand>
        <name>Mg(2+)</name>
        <dbReference type="ChEBI" id="CHEBI:18420"/>
        <label>1</label>
        <note>catalytic</note>
    </ligand>
</feature>
<dbReference type="AlphaFoldDB" id="A0A8C0I1E3"/>
<evidence type="ECO:0000256" key="26">
    <source>
        <dbReference type="RuleBase" id="RU364068"/>
    </source>
</evidence>
<dbReference type="Gene3D" id="3.30.540.10">
    <property type="entry name" value="Fructose-1,6-Bisphosphatase, subunit A, domain 1"/>
    <property type="match status" value="1"/>
</dbReference>
<dbReference type="PRINTS" id="PR00377">
    <property type="entry name" value="IMPHPHTASES"/>
</dbReference>
<comment type="catalytic activity">
    <reaction evidence="22">
        <text>alpha-D-glucose 1-phosphate + H2O = D-glucose + phosphate</text>
        <dbReference type="Rhea" id="RHEA:19933"/>
        <dbReference type="ChEBI" id="CHEBI:4167"/>
        <dbReference type="ChEBI" id="CHEBI:15377"/>
        <dbReference type="ChEBI" id="CHEBI:43474"/>
        <dbReference type="ChEBI" id="CHEBI:58601"/>
    </reaction>
    <physiologicalReaction direction="left-to-right" evidence="22">
        <dbReference type="Rhea" id="RHEA:19934"/>
    </physiologicalReaction>
</comment>
<evidence type="ECO:0000256" key="4">
    <source>
        <dbReference type="ARBA" id="ARBA00009759"/>
    </source>
</evidence>
<comment type="pathway">
    <text evidence="3 26">Polyol metabolism; myo-inositol biosynthesis; myo-inositol from D-glucose 6-phosphate: step 2/2.</text>
</comment>
<comment type="catalytic activity">
    <reaction evidence="12">
        <text>1D-myo-inositol 5-phosphate + H2O = myo-inositol + phosphate</text>
        <dbReference type="Rhea" id="RHEA:44156"/>
        <dbReference type="ChEBI" id="CHEBI:15377"/>
        <dbReference type="ChEBI" id="CHEBI:17268"/>
        <dbReference type="ChEBI" id="CHEBI:43474"/>
        <dbReference type="ChEBI" id="CHEBI:84141"/>
        <dbReference type="EC" id="3.1.3.25"/>
    </reaction>
    <physiologicalReaction direction="left-to-right" evidence="12">
        <dbReference type="Rhea" id="RHEA:44157"/>
    </physiologicalReaction>
</comment>
<comment type="similarity">
    <text evidence="4 26">Belongs to the inositol monophosphatase superfamily.</text>
</comment>
<evidence type="ECO:0000256" key="14">
    <source>
        <dbReference type="ARBA" id="ARBA00049879"/>
    </source>
</evidence>
<evidence type="ECO:0000256" key="21">
    <source>
        <dbReference type="ARBA" id="ARBA00049917"/>
    </source>
</evidence>
<comment type="catalytic activity">
    <reaction evidence="16">
        <text>alpha-D-galactose 1-phosphate + H2O = D-galactose + phosphate</text>
        <dbReference type="Rhea" id="RHEA:29315"/>
        <dbReference type="ChEBI" id="CHEBI:4139"/>
        <dbReference type="ChEBI" id="CHEBI:15377"/>
        <dbReference type="ChEBI" id="CHEBI:43474"/>
        <dbReference type="ChEBI" id="CHEBI:58336"/>
        <dbReference type="EC" id="3.1.3.94"/>
    </reaction>
    <physiologicalReaction direction="left-to-right" evidence="16">
        <dbReference type="Rhea" id="RHEA:29316"/>
    </physiologicalReaction>
</comment>
<comment type="cofactor">
    <cofactor evidence="1 25 26">
        <name>Mg(2+)</name>
        <dbReference type="ChEBI" id="CHEBI:18420"/>
    </cofactor>
</comment>
<dbReference type="PANTHER" id="PTHR20854">
    <property type="entry name" value="INOSITOL MONOPHOSPHATASE"/>
    <property type="match status" value="1"/>
</dbReference>
<reference evidence="27" key="1">
    <citation type="submission" date="2023-09" db="UniProtKB">
        <authorList>
            <consortium name="Ensembl"/>
        </authorList>
    </citation>
    <scope>IDENTIFICATION</scope>
</reference>
<dbReference type="GO" id="GO:0005737">
    <property type="term" value="C:cytoplasm"/>
    <property type="evidence" value="ECO:0007669"/>
    <property type="project" value="UniProtKB-SubCell"/>
</dbReference>
<evidence type="ECO:0000256" key="9">
    <source>
        <dbReference type="ARBA" id="ARBA00022801"/>
    </source>
</evidence>
<evidence type="ECO:0000256" key="11">
    <source>
        <dbReference type="ARBA" id="ARBA00049863"/>
    </source>
</evidence>
<accession>A0A8C0I1E3</accession>
<dbReference type="FunFam" id="3.30.540.10:FF:000004">
    <property type="entry name" value="Inositol-1-monophosphatase"/>
    <property type="match status" value="1"/>
</dbReference>
<evidence type="ECO:0000256" key="3">
    <source>
        <dbReference type="ARBA" id="ARBA00005152"/>
    </source>
</evidence>
<dbReference type="GO" id="GO:0042803">
    <property type="term" value="F:protein homodimerization activity"/>
    <property type="evidence" value="ECO:0007669"/>
    <property type="project" value="Ensembl"/>
</dbReference>
<comment type="catalytic activity">
    <reaction evidence="19">
        <text>scyllo-inositol 1-phosphate + H2O = scyllo-inositol + phosphate</text>
        <dbReference type="Rhea" id="RHEA:82131"/>
        <dbReference type="ChEBI" id="CHEBI:10642"/>
        <dbReference type="ChEBI" id="CHEBI:15377"/>
        <dbReference type="ChEBI" id="CHEBI:43474"/>
        <dbReference type="ChEBI" id="CHEBI:232087"/>
    </reaction>
    <physiologicalReaction direction="left-to-right" evidence="19">
        <dbReference type="Rhea" id="RHEA:82132"/>
    </physiologicalReaction>
</comment>
<comment type="catalytic activity">
    <reaction evidence="24">
        <text>1D-myo-inositol 6-phosphate + H2O = myo-inositol + phosphate</text>
        <dbReference type="Rhea" id="RHEA:44160"/>
        <dbReference type="ChEBI" id="CHEBI:15377"/>
        <dbReference type="ChEBI" id="CHEBI:17268"/>
        <dbReference type="ChEBI" id="CHEBI:43474"/>
        <dbReference type="ChEBI" id="CHEBI:64841"/>
        <dbReference type="EC" id="3.1.3.25"/>
    </reaction>
    <physiologicalReaction direction="left-to-right" evidence="24">
        <dbReference type="Rhea" id="RHEA:44161"/>
    </physiologicalReaction>
</comment>
<evidence type="ECO:0000256" key="23">
    <source>
        <dbReference type="ARBA" id="ARBA00049925"/>
    </source>
</evidence>
<dbReference type="Pfam" id="PF00459">
    <property type="entry name" value="Inositol_P"/>
    <property type="match status" value="1"/>
</dbReference>
<dbReference type="InterPro" id="IPR020583">
    <property type="entry name" value="Inositol_monoP_metal-BS"/>
</dbReference>
<dbReference type="Gene3D" id="3.40.190.80">
    <property type="match status" value="1"/>
</dbReference>
<dbReference type="GO" id="GO:0006021">
    <property type="term" value="P:inositol biosynthetic process"/>
    <property type="evidence" value="ECO:0007669"/>
    <property type="project" value="UniProtKB-UniPathway"/>
</dbReference>
<protein>
    <recommendedName>
        <fullName evidence="26">Inositol-1-monophosphatase</fullName>
        <ecNumber evidence="26">3.1.3.25</ecNumber>
    </recommendedName>
</protein>
<comment type="catalytic activity">
    <reaction evidence="23">
        <text>glycerol 2-phosphate + H2O = glycerol + phosphate</text>
        <dbReference type="Rhea" id="RHEA:13105"/>
        <dbReference type="ChEBI" id="CHEBI:15377"/>
        <dbReference type="ChEBI" id="CHEBI:17754"/>
        <dbReference type="ChEBI" id="CHEBI:43474"/>
        <dbReference type="ChEBI" id="CHEBI:58083"/>
    </reaction>
    <physiologicalReaction direction="left-to-right" evidence="23">
        <dbReference type="Rhea" id="RHEA:13106"/>
    </physiologicalReaction>
</comment>
<evidence type="ECO:0000256" key="10">
    <source>
        <dbReference type="ARBA" id="ARBA00022842"/>
    </source>
</evidence>
<evidence type="ECO:0000256" key="22">
    <source>
        <dbReference type="ARBA" id="ARBA00049919"/>
    </source>
</evidence>
<comment type="catalytic activity">
    <reaction evidence="11">
        <text>1D-myo-inositol 4-phosphate + H2O = myo-inositol + phosphate</text>
        <dbReference type="Rhea" id="RHEA:30735"/>
        <dbReference type="ChEBI" id="CHEBI:15377"/>
        <dbReference type="ChEBI" id="CHEBI:17268"/>
        <dbReference type="ChEBI" id="CHEBI:43474"/>
        <dbReference type="ChEBI" id="CHEBI:58469"/>
        <dbReference type="EC" id="3.1.3.25"/>
    </reaction>
    <physiologicalReaction direction="left-to-right" evidence="11">
        <dbReference type="Rhea" id="RHEA:30736"/>
    </physiologicalReaction>
</comment>
<dbReference type="Ensembl" id="ENSBMST00010019874.1">
    <property type="protein sequence ID" value="ENSBMSP00010017994.1"/>
    <property type="gene ID" value="ENSBMSG00010013046.1"/>
</dbReference>
<organism evidence="27">
    <name type="scientific">Balaenoptera musculus</name>
    <name type="common">Blue whale</name>
    <dbReference type="NCBI Taxonomy" id="9771"/>
    <lineage>
        <taxon>Eukaryota</taxon>
        <taxon>Metazoa</taxon>
        <taxon>Chordata</taxon>
        <taxon>Craniata</taxon>
        <taxon>Vertebrata</taxon>
        <taxon>Euteleostomi</taxon>
        <taxon>Mammalia</taxon>
        <taxon>Eutheria</taxon>
        <taxon>Laurasiatheria</taxon>
        <taxon>Artiodactyla</taxon>
        <taxon>Whippomorpha</taxon>
        <taxon>Cetacea</taxon>
        <taxon>Mysticeti</taxon>
        <taxon>Balaenopteridae</taxon>
        <taxon>Balaenoptera</taxon>
    </lineage>
</organism>
<dbReference type="UniPathway" id="UPA00823">
    <property type="reaction ID" value="UER00788"/>
</dbReference>
<dbReference type="GO" id="GO:0000287">
    <property type="term" value="F:magnesium ion binding"/>
    <property type="evidence" value="ECO:0007669"/>
    <property type="project" value="Ensembl"/>
</dbReference>
<dbReference type="OMA" id="ERGLHPW"/>
<comment type="catalytic activity">
    <reaction evidence="17">
        <text>1D-myo-inositol 2-phosphate + H2O = myo-inositol + phosphate</text>
        <dbReference type="Rhea" id="RHEA:44152"/>
        <dbReference type="ChEBI" id="CHEBI:15377"/>
        <dbReference type="ChEBI" id="CHEBI:17268"/>
        <dbReference type="ChEBI" id="CHEBI:43474"/>
        <dbReference type="ChEBI" id="CHEBI:84142"/>
        <dbReference type="EC" id="3.1.3.25"/>
    </reaction>
    <physiologicalReaction direction="left-to-right" evidence="17">
        <dbReference type="Rhea" id="RHEA:44153"/>
    </physiologicalReaction>
</comment>
<dbReference type="CDD" id="cd01639">
    <property type="entry name" value="IMPase"/>
    <property type="match status" value="1"/>
</dbReference>
<keyword evidence="8 25" id="KW-0479">Metal-binding</keyword>
<evidence type="ECO:0000256" key="2">
    <source>
        <dbReference type="ARBA" id="ARBA00004496"/>
    </source>
</evidence>